<gene>
    <name evidence="1" type="ORF">JOB18_008343</name>
</gene>
<organism evidence="1 2">
    <name type="scientific">Solea senegalensis</name>
    <name type="common">Senegalese sole</name>
    <dbReference type="NCBI Taxonomy" id="28829"/>
    <lineage>
        <taxon>Eukaryota</taxon>
        <taxon>Metazoa</taxon>
        <taxon>Chordata</taxon>
        <taxon>Craniata</taxon>
        <taxon>Vertebrata</taxon>
        <taxon>Euteleostomi</taxon>
        <taxon>Actinopterygii</taxon>
        <taxon>Neopterygii</taxon>
        <taxon>Teleostei</taxon>
        <taxon>Neoteleostei</taxon>
        <taxon>Acanthomorphata</taxon>
        <taxon>Carangaria</taxon>
        <taxon>Pleuronectiformes</taxon>
        <taxon>Pleuronectoidei</taxon>
        <taxon>Soleidae</taxon>
        <taxon>Solea</taxon>
    </lineage>
</organism>
<name>A0AAV6S215_SOLSE</name>
<evidence type="ECO:0000313" key="2">
    <source>
        <dbReference type="Proteomes" id="UP000693946"/>
    </source>
</evidence>
<dbReference type="EMBL" id="JAGKHQ010000007">
    <property type="protein sequence ID" value="KAG7511735.1"/>
    <property type="molecule type" value="Genomic_DNA"/>
</dbReference>
<comment type="caution">
    <text evidence="1">The sequence shown here is derived from an EMBL/GenBank/DDBJ whole genome shotgun (WGS) entry which is preliminary data.</text>
</comment>
<protein>
    <submittedName>
        <fullName evidence="1">Uncharacterized protein</fullName>
    </submittedName>
</protein>
<proteinExistence type="predicted"/>
<accession>A0AAV6S215</accession>
<sequence>MTADRCIALSSCWCSFRTWIGRSHSGRVLGTVRVPMGMVDLPAAPERLSLATLTSWQSWIVEEEGFVIEGGPAELALNTPTVLQGRGAGKGEACKNTEASKQQPVTQPHVGVPVPVQAREEDMEESPGEVFHVESPFKRRYKLIRVSIQFQPVIIIIIIEEPMGVDLQNAQPTATQRKYVQC</sequence>
<dbReference type="AlphaFoldDB" id="A0AAV6S215"/>
<evidence type="ECO:0000313" key="1">
    <source>
        <dbReference type="EMBL" id="KAG7511735.1"/>
    </source>
</evidence>
<reference evidence="1 2" key="1">
    <citation type="journal article" date="2021" name="Sci. Rep.">
        <title>Chromosome anchoring in Senegalese sole (Solea senegalensis) reveals sex-associated markers and genome rearrangements in flatfish.</title>
        <authorList>
            <person name="Guerrero-Cozar I."/>
            <person name="Gomez-Garrido J."/>
            <person name="Berbel C."/>
            <person name="Martinez-Blanch J.F."/>
            <person name="Alioto T."/>
            <person name="Claros M.G."/>
            <person name="Gagnaire P.A."/>
            <person name="Manchado M."/>
        </authorList>
    </citation>
    <scope>NUCLEOTIDE SEQUENCE [LARGE SCALE GENOMIC DNA]</scope>
    <source>
        <strain evidence="1">Sse05_10M</strain>
    </source>
</reference>
<keyword evidence="2" id="KW-1185">Reference proteome</keyword>
<dbReference type="Proteomes" id="UP000693946">
    <property type="component" value="Linkage Group LG15"/>
</dbReference>